<dbReference type="PANTHER" id="PTHR30606:SF10">
    <property type="entry name" value="PHOSPHATIDYLINOSITOL MANNOSIDE ACYLTRANSFERASE"/>
    <property type="match status" value="1"/>
</dbReference>
<keyword evidence="5 7" id="KW-0472">Membrane</keyword>
<comment type="subcellular location">
    <subcellularLocation>
        <location evidence="1">Cell inner membrane</location>
    </subcellularLocation>
</comment>
<feature type="transmembrane region" description="Helical" evidence="7">
    <location>
        <begin position="20"/>
        <end position="38"/>
    </location>
</feature>
<dbReference type="InterPro" id="IPR004960">
    <property type="entry name" value="LipA_acyltrans"/>
</dbReference>
<dbReference type="GO" id="GO:0016746">
    <property type="term" value="F:acyltransferase activity"/>
    <property type="evidence" value="ECO:0007669"/>
    <property type="project" value="UniProtKB-KW"/>
</dbReference>
<evidence type="ECO:0000313" key="9">
    <source>
        <dbReference type="Proteomes" id="UP000256779"/>
    </source>
</evidence>
<comment type="caution">
    <text evidence="8">The sequence shown here is derived from an EMBL/GenBank/DDBJ whole genome shotgun (WGS) entry which is preliminary data.</text>
</comment>
<protein>
    <submittedName>
        <fullName evidence="8">KDO2-lipid IV(A) lauroyltransferase</fullName>
    </submittedName>
</protein>
<dbReference type="Proteomes" id="UP000256779">
    <property type="component" value="Unassembled WGS sequence"/>
</dbReference>
<keyword evidence="4 8" id="KW-0808">Transferase</keyword>
<sequence length="284" mass="33041">MAALLYFLVLKPLSLLPLRVIYLLSDLLYCLQFVGLAYRKKVVTCNLHKAFADRSPAWRRKVRRQFYRHFYDLLAESISLFSISQKEAIRRFRVVNPELLEELAEAKKSVVLVGGHYQNWELYAVASNPQIPHQLTGIYTPLTNPFFEKKFSGSRSRFGLKLIPKKQVKDFFESSSGLTCTTFAVDQCPRKGQKVYWTTFLGQPTAVHFGAEKYARTYDQAVVFGAAKKIKRGHYELHLELMEPNPRETEAGAITQRHTARLEQQILEAPEYWLWTHKRWKLQP</sequence>
<evidence type="ECO:0000256" key="2">
    <source>
        <dbReference type="ARBA" id="ARBA00022475"/>
    </source>
</evidence>
<dbReference type="RefSeq" id="WP_170147841.1">
    <property type="nucleotide sequence ID" value="NZ_QREG01000001.1"/>
</dbReference>
<gene>
    <name evidence="8" type="ORF">C7460_101196</name>
</gene>
<dbReference type="AlphaFoldDB" id="A0A3D9LI22"/>
<evidence type="ECO:0000256" key="4">
    <source>
        <dbReference type="ARBA" id="ARBA00022679"/>
    </source>
</evidence>
<dbReference type="EMBL" id="QREG01000001">
    <property type="protein sequence ID" value="REE05679.1"/>
    <property type="molecule type" value="Genomic_DNA"/>
</dbReference>
<organism evidence="8 9">
    <name type="scientific">Marinoscillum furvescens DSM 4134</name>
    <dbReference type="NCBI Taxonomy" id="1122208"/>
    <lineage>
        <taxon>Bacteria</taxon>
        <taxon>Pseudomonadati</taxon>
        <taxon>Bacteroidota</taxon>
        <taxon>Cytophagia</taxon>
        <taxon>Cytophagales</taxon>
        <taxon>Reichenbachiellaceae</taxon>
        <taxon>Marinoscillum</taxon>
    </lineage>
</organism>
<dbReference type="CDD" id="cd07984">
    <property type="entry name" value="LPLAT_LABLAT-like"/>
    <property type="match status" value="1"/>
</dbReference>
<evidence type="ECO:0000313" key="8">
    <source>
        <dbReference type="EMBL" id="REE05679.1"/>
    </source>
</evidence>
<evidence type="ECO:0000256" key="5">
    <source>
        <dbReference type="ARBA" id="ARBA00023136"/>
    </source>
</evidence>
<dbReference type="Pfam" id="PF03279">
    <property type="entry name" value="Lip_A_acyltrans"/>
    <property type="match status" value="1"/>
</dbReference>
<keyword evidence="9" id="KW-1185">Reference proteome</keyword>
<keyword evidence="2" id="KW-1003">Cell membrane</keyword>
<dbReference type="GO" id="GO:0005886">
    <property type="term" value="C:plasma membrane"/>
    <property type="evidence" value="ECO:0007669"/>
    <property type="project" value="UniProtKB-SubCell"/>
</dbReference>
<proteinExistence type="predicted"/>
<keyword evidence="7" id="KW-0812">Transmembrane</keyword>
<reference evidence="8 9" key="1">
    <citation type="submission" date="2018-07" db="EMBL/GenBank/DDBJ databases">
        <title>Genomic Encyclopedia of Type Strains, Phase IV (KMG-IV): sequencing the most valuable type-strain genomes for metagenomic binning, comparative biology and taxonomic classification.</title>
        <authorList>
            <person name="Goeker M."/>
        </authorList>
    </citation>
    <scope>NUCLEOTIDE SEQUENCE [LARGE SCALE GENOMIC DNA]</scope>
    <source>
        <strain evidence="8 9">DSM 4134</strain>
    </source>
</reference>
<keyword evidence="7" id="KW-1133">Transmembrane helix</keyword>
<accession>A0A3D9LI22</accession>
<evidence type="ECO:0000256" key="1">
    <source>
        <dbReference type="ARBA" id="ARBA00004533"/>
    </source>
</evidence>
<evidence type="ECO:0000256" key="3">
    <source>
        <dbReference type="ARBA" id="ARBA00022519"/>
    </source>
</evidence>
<keyword evidence="3" id="KW-0997">Cell inner membrane</keyword>
<dbReference type="GO" id="GO:0009247">
    <property type="term" value="P:glycolipid biosynthetic process"/>
    <property type="evidence" value="ECO:0007669"/>
    <property type="project" value="UniProtKB-ARBA"/>
</dbReference>
<name>A0A3D9LI22_MARFU</name>
<evidence type="ECO:0000256" key="6">
    <source>
        <dbReference type="ARBA" id="ARBA00023315"/>
    </source>
</evidence>
<dbReference type="PANTHER" id="PTHR30606">
    <property type="entry name" value="LIPID A BIOSYNTHESIS LAUROYL ACYLTRANSFERASE"/>
    <property type="match status" value="1"/>
</dbReference>
<keyword evidence="6" id="KW-0012">Acyltransferase</keyword>
<evidence type="ECO:0000256" key="7">
    <source>
        <dbReference type="SAM" id="Phobius"/>
    </source>
</evidence>